<dbReference type="Pfam" id="PF23236">
    <property type="entry name" value="WHD_2nd_Lhr"/>
    <property type="match status" value="1"/>
</dbReference>
<evidence type="ECO:0000259" key="10">
    <source>
        <dbReference type="PROSITE" id="PS51192"/>
    </source>
</evidence>
<dbReference type="InterPro" id="IPR055367">
    <property type="entry name" value="WH4_Lhr"/>
</dbReference>
<dbReference type="InterPro" id="IPR052511">
    <property type="entry name" value="ATP-dep_Helicase"/>
</dbReference>
<sequence length="1672" mass="175225">MAPDHAPESFSPATRAWFDAAFPGGPTPVQARAWEAIASGGSALVIAPTGSGKTLAAFLSAIDRLGRRRPPGEPSGGRAGRRRAGRGVRVLYVSPLKALGADVERNLRRPLAGIAAAAEALGEAAAPISVAMRSGDTPAAQRRRLATSPPEILITTPESLYLMLTSKVRQTLTTVETVIVDEIHSVAGQKRGAHLALSLERLDLLLERPAQRIGLSATVSPRQEVARLLGGSRPVAIVTDEAPALPEISVIAPVPDMASLPSTPGRPEAAGSAPAAPSAAGRAQGAARPAGSSRAWRSNRALHRALARGAPGAPGPSTPSIWPHIEQAILDQVLAHRTTVVFVNSRGLCERLTARLNEAHARRLGLPRAPRAEAPPLPHHRESWNAGDASHAPALPAEAPVIAKAHHGSVSKEQRLAVEGELKSGALRCVVATASLELGIDMGSIDLVLQVAPPPSVSSGLQRVGRANHHVGGRPRGTIYPVQRTQLIDAAVISEGMRQGRIERTALVANALDVLAQQTVAAAAMEDLDVEAWYAAVRRAAPYRGLPRRAYEAVLEMLAGGYASADLADLAPRLTWDRQAGALTARPGAQRLAVGASGTIPDRGLFPVVLPEGAQEGGRRRVGELDEEMVNETSVGDVITLGTTAWRVREITGERVVVDPAPGRSARLPFWHGEGPGRPAAAGAAKGAFLRRAAGAIATGPGPARLDEGGGVTEDALADPAFLARLAQDGLDARARRSLISLLREQRAATGAIPSDTTLVLERGQDESGSWRLILHSPWGRPVHEPWAMAIRERLRTTMGIEPQLVVADDGIVVQIPMTEQEAPGADLVVFDADELTRLVRSRIGGTALFAARFRECAARALLMPAAQPGRRTPLWLQRLKSGQLLEASRRFEGFPISVEAARECLEDVYDLPALAGLMERIAGGTVRVVEAAPHSPSPFAAPLLLGYSSALLYQGDLPHAERSAHLLSLDPEVLAELMGEQTAAELLDAGVLEEVGARLQRLAPDRRVRPDAEGVADLLRELGPLSAGEIAERCRGALGPESQGSHDSQEPTADGPVGGQADETQVHGALAVLEEARRAFALRIGGCEVWARAEDGPVLREALGAVVPEWAGQRDEDGAVAVAAEAARSPLGELVVRYARTHAVVTAEQVARAFGLGRAVAAECLGRLAQEGAVMRLGPVPGREAGGEREAGPGWMAPEVFRRIRARSLARAREAIEPVGAAALQRLVLDRAGLTEPRGGIDGLAEALAALEGVWLPAALWEEAVLPARVADYRPAMLDELLAAGEVVWQARSGRSDGPGGTAREAPPGAAGGTARDQGAVAAPDEIAFFPSDSPLAPVADSAMALGAEAAGLWEEVLAGRATAGSFEPVRRALRPAPAPSPRRVRSRRGRGRYAGLASRPLAAAGTSSAAGAGGPSAVEAVVAGSRQWRALVEPEAGQEERALAIIESLLDRYGVISRDIALAAGERGGLTPLMPVLRRMEDTGALLRGRFVEGQGPFQLAERGTVEALRSAAPGDGDAGAGPSREDSMVVLDPRDPACLVGRGVAWPEPVLPAGLTQRVVEAEAAPRRRGARVVLAGGRPVLHATERMRALTSFTADRGELLDALVALVAEERRAAQRGDHRGGARRCVVEALNGVAALDRGVSALLAEAGLVRDPRGMRLASGLRECP</sequence>
<keyword evidence="4 12" id="KW-0347">Helicase</keyword>
<keyword evidence="8" id="KW-0413">Isomerase</keyword>
<dbReference type="GO" id="GO:0004386">
    <property type="term" value="F:helicase activity"/>
    <property type="evidence" value="ECO:0007669"/>
    <property type="project" value="UniProtKB-KW"/>
</dbReference>
<reference evidence="12 13" key="1">
    <citation type="submission" date="2018-11" db="EMBL/GenBank/DDBJ databases">
        <title>Genomes From Bacteria Associated with the Canine Oral Cavity: a Test Case for Automated Genome-Based Taxonomic Assignment.</title>
        <authorList>
            <person name="Coil D.A."/>
            <person name="Jospin G."/>
            <person name="Darling A.E."/>
            <person name="Wallis C."/>
            <person name="Davis I.J."/>
            <person name="Harris S."/>
            <person name="Eisen J.A."/>
            <person name="Holcombe L.J."/>
            <person name="O'Flynn C."/>
        </authorList>
    </citation>
    <scope>NUCLEOTIDE SEQUENCE [LARGE SCALE GENOMIC DNA]</scope>
    <source>
        <strain evidence="12 13">OH5050</strain>
    </source>
</reference>
<organism evidence="12 13">
    <name type="scientific">Actinomyces bowdenii</name>
    <dbReference type="NCBI Taxonomy" id="131109"/>
    <lineage>
        <taxon>Bacteria</taxon>
        <taxon>Bacillati</taxon>
        <taxon>Actinomycetota</taxon>
        <taxon>Actinomycetes</taxon>
        <taxon>Actinomycetales</taxon>
        <taxon>Actinomycetaceae</taxon>
        <taxon>Actinomyces</taxon>
    </lineage>
</organism>
<dbReference type="Pfam" id="PF00270">
    <property type="entry name" value="DEAD"/>
    <property type="match status" value="1"/>
</dbReference>
<evidence type="ECO:0000256" key="6">
    <source>
        <dbReference type="ARBA" id="ARBA00023125"/>
    </source>
</evidence>
<protein>
    <submittedName>
        <fullName evidence="12">DEAD/DEAH box helicase</fullName>
    </submittedName>
</protein>
<evidence type="ECO:0000256" key="9">
    <source>
        <dbReference type="SAM" id="MobiDB-lite"/>
    </source>
</evidence>
<dbReference type="InterPro" id="IPR013701">
    <property type="entry name" value="Lhr-like_DEAD/DEAH_assoc"/>
</dbReference>
<comment type="caution">
    <text evidence="12">The sequence shown here is derived from an EMBL/GenBank/DDBJ whole genome shotgun (WGS) entry which is preliminary data.</text>
</comment>
<feature type="domain" description="Helicase ATP-binding" evidence="10">
    <location>
        <begin position="34"/>
        <end position="237"/>
    </location>
</feature>
<keyword evidence="7" id="KW-0234">DNA repair</keyword>
<keyword evidence="6" id="KW-0238">DNA-binding</keyword>
<dbReference type="OrthoDB" id="9815222at2"/>
<evidence type="ECO:0000256" key="3">
    <source>
        <dbReference type="ARBA" id="ARBA00022801"/>
    </source>
</evidence>
<feature type="region of interest" description="Disordered" evidence="9">
    <location>
        <begin position="368"/>
        <end position="392"/>
    </location>
</feature>
<keyword evidence="13" id="KW-1185">Reference proteome</keyword>
<dbReference type="InterPro" id="IPR055368">
    <property type="entry name" value="WH3_Lhr"/>
</dbReference>
<keyword evidence="3" id="KW-0378">Hydrolase</keyword>
<dbReference type="InterPro" id="IPR027417">
    <property type="entry name" value="P-loop_NTPase"/>
</dbReference>
<dbReference type="EMBL" id="RQZC01000020">
    <property type="protein sequence ID" value="RRD26733.1"/>
    <property type="molecule type" value="Genomic_DNA"/>
</dbReference>
<dbReference type="GO" id="GO:0005524">
    <property type="term" value="F:ATP binding"/>
    <property type="evidence" value="ECO:0007669"/>
    <property type="project" value="UniProtKB-KW"/>
</dbReference>
<feature type="region of interest" description="Disordered" evidence="9">
    <location>
        <begin position="259"/>
        <end position="296"/>
    </location>
</feature>
<dbReference type="InterPro" id="IPR055369">
    <property type="entry name" value="WH2_Lhr"/>
</dbReference>
<keyword evidence="1" id="KW-0547">Nucleotide-binding</keyword>
<evidence type="ECO:0000313" key="13">
    <source>
        <dbReference type="Proteomes" id="UP000271272"/>
    </source>
</evidence>
<proteinExistence type="predicted"/>
<keyword evidence="5" id="KW-0067">ATP-binding</keyword>
<evidence type="ECO:0000256" key="5">
    <source>
        <dbReference type="ARBA" id="ARBA00022840"/>
    </source>
</evidence>
<dbReference type="PROSITE" id="PS51192">
    <property type="entry name" value="HELICASE_ATP_BIND_1"/>
    <property type="match status" value="1"/>
</dbReference>
<dbReference type="Pfam" id="PF23235">
    <property type="entry name" value="WHD_3rd_Lhr"/>
    <property type="match status" value="1"/>
</dbReference>
<evidence type="ECO:0000256" key="7">
    <source>
        <dbReference type="ARBA" id="ARBA00023204"/>
    </source>
</evidence>
<dbReference type="SMART" id="SM00490">
    <property type="entry name" value="HELICc"/>
    <property type="match status" value="1"/>
</dbReference>
<dbReference type="Pfam" id="PF08494">
    <property type="entry name" value="DEAD_assoc"/>
    <property type="match status" value="1"/>
</dbReference>
<dbReference type="InterPro" id="IPR011545">
    <property type="entry name" value="DEAD/DEAH_box_helicase_dom"/>
</dbReference>
<dbReference type="Proteomes" id="UP000271272">
    <property type="component" value="Unassembled WGS sequence"/>
</dbReference>
<name>A0A3P1V2B4_9ACTO</name>
<dbReference type="SMART" id="SM00487">
    <property type="entry name" value="DEXDc"/>
    <property type="match status" value="1"/>
</dbReference>
<dbReference type="SUPFAM" id="SSF52540">
    <property type="entry name" value="P-loop containing nucleoside triphosphate hydrolases"/>
    <property type="match status" value="1"/>
</dbReference>
<dbReference type="GO" id="GO:0006281">
    <property type="term" value="P:DNA repair"/>
    <property type="evidence" value="ECO:0007669"/>
    <property type="project" value="UniProtKB-KW"/>
</dbReference>
<dbReference type="GO" id="GO:0016887">
    <property type="term" value="F:ATP hydrolysis activity"/>
    <property type="evidence" value="ECO:0007669"/>
    <property type="project" value="TreeGrafter"/>
</dbReference>
<accession>A0A3P1V2B4</accession>
<dbReference type="PANTHER" id="PTHR47962:SF5">
    <property type="entry name" value="ATP-DEPENDENT HELICASE LHR-RELATED"/>
    <property type="match status" value="1"/>
</dbReference>
<dbReference type="Pfam" id="PF00271">
    <property type="entry name" value="Helicase_C"/>
    <property type="match status" value="1"/>
</dbReference>
<evidence type="ECO:0000256" key="4">
    <source>
        <dbReference type="ARBA" id="ARBA00022806"/>
    </source>
</evidence>
<evidence type="ECO:0000256" key="2">
    <source>
        <dbReference type="ARBA" id="ARBA00022763"/>
    </source>
</evidence>
<evidence type="ECO:0000256" key="8">
    <source>
        <dbReference type="ARBA" id="ARBA00023235"/>
    </source>
</evidence>
<evidence type="ECO:0000259" key="11">
    <source>
        <dbReference type="PROSITE" id="PS51194"/>
    </source>
</evidence>
<dbReference type="InterPro" id="IPR001650">
    <property type="entry name" value="Helicase_C-like"/>
</dbReference>
<evidence type="ECO:0000313" key="12">
    <source>
        <dbReference type="EMBL" id="RRD26733.1"/>
    </source>
</evidence>
<dbReference type="Pfam" id="PF19306">
    <property type="entry name" value="WHD_Lhr"/>
    <property type="match status" value="1"/>
</dbReference>
<evidence type="ECO:0000256" key="1">
    <source>
        <dbReference type="ARBA" id="ARBA00022741"/>
    </source>
</evidence>
<dbReference type="InterPro" id="IPR014001">
    <property type="entry name" value="Helicase_ATP-bd"/>
</dbReference>
<dbReference type="Pfam" id="PF23234">
    <property type="entry name" value="WHD_4th_Lhr"/>
    <property type="match status" value="1"/>
</dbReference>
<feature type="region of interest" description="Disordered" evidence="9">
    <location>
        <begin position="1294"/>
        <end position="1319"/>
    </location>
</feature>
<feature type="region of interest" description="Disordered" evidence="9">
    <location>
        <begin position="1038"/>
        <end position="1062"/>
    </location>
</feature>
<dbReference type="PANTHER" id="PTHR47962">
    <property type="entry name" value="ATP-DEPENDENT HELICASE LHR-RELATED-RELATED"/>
    <property type="match status" value="1"/>
</dbReference>
<dbReference type="Gene3D" id="3.40.50.300">
    <property type="entry name" value="P-loop containing nucleotide triphosphate hydrolases"/>
    <property type="match status" value="2"/>
</dbReference>
<feature type="compositionally biased region" description="Low complexity" evidence="9">
    <location>
        <begin position="265"/>
        <end position="296"/>
    </location>
</feature>
<dbReference type="PROSITE" id="PS51194">
    <property type="entry name" value="HELICASE_CTER"/>
    <property type="match status" value="1"/>
</dbReference>
<keyword evidence="2" id="KW-0227">DNA damage</keyword>
<feature type="domain" description="Helicase C-terminal" evidence="11">
    <location>
        <begin position="324"/>
        <end position="513"/>
    </location>
</feature>
<dbReference type="GO" id="GO:0003677">
    <property type="term" value="F:DNA binding"/>
    <property type="evidence" value="ECO:0007669"/>
    <property type="project" value="UniProtKB-KW"/>
</dbReference>
<dbReference type="InterPro" id="IPR045628">
    <property type="entry name" value="Lhr_WH_dom"/>
</dbReference>
<gene>
    <name evidence="12" type="ORF">EII10_10065</name>
</gene>